<accession>A0A0D6M322</accession>
<sequence length="320" mass="35979">MPNNHLFGLPDKTVPSQMLPPHALLQQQQQQNQPDFSHLRVFDGHFQANRPGPPDPAHMANAQQHLYQQHQQLQNHVMQMHPSAHLQSAQPPHLQQVSQLQSTFTEGGLGQPQPHLQLPIQPARTVENTVQVQPSVPSVQSNEIIAPKVSSDENDKKQLSRPVPGQPYGNLLNAEFVLGNKLKVNSFEPPSCPGGQTIGDGIRLSFKENGDVWVQVYTGRAIFVHSHYLDRESGRSTGDVVHKVYPGAKIKVRIYFLSILYLFLRSIFDLNNAKAILRQHMVACQMAKEYLAGQKTPMDDLFRMYKKDKLDEVCLISSES</sequence>
<proteinExistence type="predicted"/>
<dbReference type="GO" id="GO:0009653">
    <property type="term" value="P:anatomical structure morphogenesis"/>
    <property type="evidence" value="ECO:0007669"/>
    <property type="project" value="TreeGrafter"/>
</dbReference>
<dbReference type="SUPFAM" id="SSF49879">
    <property type="entry name" value="SMAD/FHA domain"/>
    <property type="match status" value="1"/>
</dbReference>
<evidence type="ECO:0000259" key="3">
    <source>
        <dbReference type="PROSITE" id="PS51076"/>
    </source>
</evidence>
<organism evidence="4 5">
    <name type="scientific">Ancylostoma ceylanicum</name>
    <dbReference type="NCBI Taxonomy" id="53326"/>
    <lineage>
        <taxon>Eukaryota</taxon>
        <taxon>Metazoa</taxon>
        <taxon>Ecdysozoa</taxon>
        <taxon>Nematoda</taxon>
        <taxon>Chromadorea</taxon>
        <taxon>Rhabditida</taxon>
        <taxon>Rhabditina</taxon>
        <taxon>Rhabditomorpha</taxon>
        <taxon>Strongyloidea</taxon>
        <taxon>Ancylostomatidae</taxon>
        <taxon>Ancylostomatinae</taxon>
        <taxon>Ancylostoma</taxon>
    </lineage>
</organism>
<dbReference type="GO" id="GO:0030509">
    <property type="term" value="P:BMP signaling pathway"/>
    <property type="evidence" value="ECO:0007669"/>
    <property type="project" value="TreeGrafter"/>
</dbReference>
<gene>
    <name evidence="4" type="ORF">ANCCEY_04157</name>
</gene>
<evidence type="ECO:0000313" key="4">
    <source>
        <dbReference type="EMBL" id="EPB76721.1"/>
    </source>
</evidence>
<dbReference type="GO" id="GO:0000981">
    <property type="term" value="F:DNA-binding transcription factor activity, RNA polymerase II-specific"/>
    <property type="evidence" value="ECO:0007669"/>
    <property type="project" value="TreeGrafter"/>
</dbReference>
<dbReference type="InterPro" id="IPR017855">
    <property type="entry name" value="SMAD-like_dom_sf"/>
</dbReference>
<dbReference type="InterPro" id="IPR013790">
    <property type="entry name" value="Dwarfin"/>
</dbReference>
<dbReference type="AlphaFoldDB" id="A0A0D6M322"/>
<protein>
    <submittedName>
        <fullName evidence="4">MH2 domain protein</fullName>
    </submittedName>
</protein>
<dbReference type="Pfam" id="PF03166">
    <property type="entry name" value="MH2"/>
    <property type="match status" value="1"/>
</dbReference>
<feature type="domain" description="MH2" evidence="3">
    <location>
        <begin position="133"/>
        <end position="320"/>
    </location>
</feature>
<dbReference type="GO" id="GO:0050793">
    <property type="term" value="P:regulation of developmental process"/>
    <property type="evidence" value="ECO:0007669"/>
    <property type="project" value="UniProtKB-ARBA"/>
</dbReference>
<dbReference type="GO" id="GO:0071144">
    <property type="term" value="C:heteromeric SMAD protein complex"/>
    <property type="evidence" value="ECO:0007669"/>
    <property type="project" value="TreeGrafter"/>
</dbReference>
<name>A0A0D6M322_9BILA</name>
<dbReference type="GO" id="GO:0009791">
    <property type="term" value="P:post-embryonic development"/>
    <property type="evidence" value="ECO:0007669"/>
    <property type="project" value="UniProtKB-ARBA"/>
</dbReference>
<dbReference type="GO" id="GO:0060395">
    <property type="term" value="P:SMAD protein signal transduction"/>
    <property type="evidence" value="ECO:0007669"/>
    <property type="project" value="TreeGrafter"/>
</dbReference>
<dbReference type="PANTHER" id="PTHR13703:SF45">
    <property type="entry name" value="MOTHERS AGAINST DECAPENTAPLEGIC HOMOLOG"/>
    <property type="match status" value="1"/>
</dbReference>
<keyword evidence="1" id="KW-0805">Transcription regulation</keyword>
<keyword evidence="5" id="KW-1185">Reference proteome</keyword>
<keyword evidence="2" id="KW-0804">Transcription</keyword>
<dbReference type="PROSITE" id="PS51076">
    <property type="entry name" value="MH2"/>
    <property type="match status" value="1"/>
</dbReference>
<dbReference type="InterPro" id="IPR001132">
    <property type="entry name" value="SMAD_dom_Dwarfin-type"/>
</dbReference>
<evidence type="ECO:0000256" key="2">
    <source>
        <dbReference type="ARBA" id="ARBA00023163"/>
    </source>
</evidence>
<dbReference type="Gene3D" id="2.60.200.10">
    <property type="match status" value="1"/>
</dbReference>
<dbReference type="GO" id="GO:0030154">
    <property type="term" value="P:cell differentiation"/>
    <property type="evidence" value="ECO:0007669"/>
    <property type="project" value="TreeGrafter"/>
</dbReference>
<dbReference type="GO" id="GO:0070411">
    <property type="term" value="F:I-SMAD binding"/>
    <property type="evidence" value="ECO:0007669"/>
    <property type="project" value="TreeGrafter"/>
</dbReference>
<dbReference type="EMBL" id="KE124855">
    <property type="protein sequence ID" value="EPB76721.1"/>
    <property type="molecule type" value="Genomic_DNA"/>
</dbReference>
<reference evidence="4 5" key="1">
    <citation type="submission" date="2013-05" db="EMBL/GenBank/DDBJ databases">
        <title>Draft genome of the parasitic nematode Anyclostoma ceylanicum.</title>
        <authorList>
            <person name="Mitreva M."/>
        </authorList>
    </citation>
    <scope>NUCLEOTIDE SEQUENCE [LARGE SCALE GENOMIC DNA]</scope>
</reference>
<dbReference type="GO" id="GO:0051239">
    <property type="term" value="P:regulation of multicellular organismal process"/>
    <property type="evidence" value="ECO:0007669"/>
    <property type="project" value="UniProtKB-ARBA"/>
</dbReference>
<evidence type="ECO:0000256" key="1">
    <source>
        <dbReference type="ARBA" id="ARBA00023015"/>
    </source>
</evidence>
<dbReference type="GO" id="GO:0000978">
    <property type="term" value="F:RNA polymerase II cis-regulatory region sequence-specific DNA binding"/>
    <property type="evidence" value="ECO:0007669"/>
    <property type="project" value="TreeGrafter"/>
</dbReference>
<dbReference type="SMART" id="SM00524">
    <property type="entry name" value="DWB"/>
    <property type="match status" value="1"/>
</dbReference>
<dbReference type="PANTHER" id="PTHR13703">
    <property type="entry name" value="SMAD"/>
    <property type="match status" value="1"/>
</dbReference>
<dbReference type="InterPro" id="IPR008984">
    <property type="entry name" value="SMAD_FHA_dom_sf"/>
</dbReference>
<evidence type="ECO:0000313" key="5">
    <source>
        <dbReference type="Proteomes" id="UP000054495"/>
    </source>
</evidence>
<dbReference type="Proteomes" id="UP000054495">
    <property type="component" value="Unassembled WGS sequence"/>
</dbReference>